<evidence type="ECO:0000256" key="2">
    <source>
        <dbReference type="ARBA" id="ARBA00023002"/>
    </source>
</evidence>
<keyword evidence="2" id="KW-0560">Oxidoreductase</keyword>
<evidence type="ECO:0000256" key="1">
    <source>
        <dbReference type="ARBA" id="ARBA00010928"/>
    </source>
</evidence>
<accession>A0A0A3J0Y2</accession>
<dbReference type="SUPFAM" id="SSF51735">
    <property type="entry name" value="NAD(P)-binding Rossmann-fold domains"/>
    <property type="match status" value="1"/>
</dbReference>
<dbReference type="eggNOG" id="COG0673">
    <property type="taxonomic scope" value="Bacteria"/>
</dbReference>
<organism evidence="5 6">
    <name type="scientific">Ureibacillus massiliensis 4400831 = CIP 108448 = CCUG 49529</name>
    <dbReference type="NCBI Taxonomy" id="1211035"/>
    <lineage>
        <taxon>Bacteria</taxon>
        <taxon>Bacillati</taxon>
        <taxon>Bacillota</taxon>
        <taxon>Bacilli</taxon>
        <taxon>Bacillales</taxon>
        <taxon>Caryophanaceae</taxon>
        <taxon>Ureibacillus</taxon>
    </lineage>
</organism>
<dbReference type="InterPro" id="IPR036291">
    <property type="entry name" value="NAD(P)-bd_dom_sf"/>
</dbReference>
<dbReference type="Gene3D" id="3.40.50.720">
    <property type="entry name" value="NAD(P)-binding Rossmann-like Domain"/>
    <property type="match status" value="1"/>
</dbReference>
<comment type="caution">
    <text evidence="5">The sequence shown here is derived from an EMBL/GenBank/DDBJ whole genome shotgun (WGS) entry which is preliminary data.</text>
</comment>
<gene>
    <name evidence="5" type="ORF">CD30_17205</name>
</gene>
<dbReference type="Gene3D" id="3.30.360.10">
    <property type="entry name" value="Dihydrodipicolinate Reductase, domain 2"/>
    <property type="match status" value="1"/>
</dbReference>
<dbReference type="GO" id="GO:0000166">
    <property type="term" value="F:nucleotide binding"/>
    <property type="evidence" value="ECO:0007669"/>
    <property type="project" value="InterPro"/>
</dbReference>
<dbReference type="SUPFAM" id="SSF55347">
    <property type="entry name" value="Glyceraldehyde-3-phosphate dehydrogenase-like, C-terminal domain"/>
    <property type="match status" value="1"/>
</dbReference>
<feature type="domain" description="Gfo/Idh/MocA-like oxidoreductase C-terminal" evidence="4">
    <location>
        <begin position="132"/>
        <end position="328"/>
    </location>
</feature>
<feature type="domain" description="Gfo/Idh/MocA-like oxidoreductase N-terminal" evidence="3">
    <location>
        <begin position="2"/>
        <end position="120"/>
    </location>
</feature>
<dbReference type="Pfam" id="PF01408">
    <property type="entry name" value="GFO_IDH_MocA"/>
    <property type="match status" value="1"/>
</dbReference>
<dbReference type="PANTHER" id="PTHR42840">
    <property type="entry name" value="NAD(P)-BINDING ROSSMANN-FOLD SUPERFAMILY PROTEIN-RELATED"/>
    <property type="match status" value="1"/>
</dbReference>
<comment type="similarity">
    <text evidence="1">Belongs to the Gfo/Idh/MocA family.</text>
</comment>
<evidence type="ECO:0000259" key="4">
    <source>
        <dbReference type="Pfam" id="PF02894"/>
    </source>
</evidence>
<dbReference type="OrthoDB" id="9815825at2"/>
<dbReference type="InterPro" id="IPR004104">
    <property type="entry name" value="Gfo/Idh/MocA-like_OxRdtase_C"/>
</dbReference>
<dbReference type="PANTHER" id="PTHR42840:SF3">
    <property type="entry name" value="BINDING ROSSMANN FOLD OXIDOREDUCTASE, PUTATIVE (AFU_ORTHOLOGUE AFUA_2G10240)-RELATED"/>
    <property type="match status" value="1"/>
</dbReference>
<dbReference type="InterPro" id="IPR000683">
    <property type="entry name" value="Gfo/Idh/MocA-like_OxRdtase_N"/>
</dbReference>
<evidence type="ECO:0000259" key="3">
    <source>
        <dbReference type="Pfam" id="PF01408"/>
    </source>
</evidence>
<dbReference type="AlphaFoldDB" id="A0A0A3J0Y2"/>
<reference evidence="5 6" key="1">
    <citation type="submission" date="2014-02" db="EMBL/GenBank/DDBJ databases">
        <title>Draft genome sequence of Lysinibacillus massiliensis CCUG 49529.</title>
        <authorList>
            <person name="Zhang F."/>
            <person name="Wang G."/>
            <person name="Zhang L."/>
        </authorList>
    </citation>
    <scope>NUCLEOTIDE SEQUENCE [LARGE SCALE GENOMIC DNA]</scope>
    <source>
        <strain evidence="5 6">CCUG 49529</strain>
    </source>
</reference>
<sequence>MKTAVIGLGRLGTIHVNNLLNIRNIEVVAVCDSSIERSEKVAKQYQIPFYTDNINAILENEQIEAVVIVTSTSSHYEIITKAIDANKAIFVEKPLTIELETSKKILAHANEKNAFVQVGFMRRFDPDYAAAKKCIEEGQIGKPLYFKAISRDPDAPPNSFLARSGGIFIDFSIHDYDLARFLMNDDIISVASFGRNIKYPDLATIGDIDTGISYIEFAKGGCGDVESSRCALYGYDIRTEIVGSEGTIRIGSSKKNNVQLLNSKGNSSQIIPIFYERFEEAYKNEFDAFVQAVQNNEPSPVSIEDSIHALQVAHLAQQSFELGKKVSIGEGSVNV</sequence>
<dbReference type="GO" id="GO:0016491">
    <property type="term" value="F:oxidoreductase activity"/>
    <property type="evidence" value="ECO:0007669"/>
    <property type="project" value="UniProtKB-KW"/>
</dbReference>
<protein>
    <submittedName>
        <fullName evidence="5">Oxidoreductase</fullName>
    </submittedName>
</protein>
<dbReference type="EMBL" id="JPVQ01000049">
    <property type="protein sequence ID" value="KGR89350.1"/>
    <property type="molecule type" value="Genomic_DNA"/>
</dbReference>
<dbReference type="Pfam" id="PF02894">
    <property type="entry name" value="GFO_IDH_MocA_C"/>
    <property type="match status" value="1"/>
</dbReference>
<dbReference type="Proteomes" id="UP000030595">
    <property type="component" value="Unassembled WGS sequence"/>
</dbReference>
<proteinExistence type="inferred from homology"/>
<keyword evidence="6" id="KW-1185">Reference proteome</keyword>
<evidence type="ECO:0000313" key="6">
    <source>
        <dbReference type="Proteomes" id="UP000030595"/>
    </source>
</evidence>
<evidence type="ECO:0000313" key="5">
    <source>
        <dbReference type="EMBL" id="KGR89350.1"/>
    </source>
</evidence>
<dbReference type="RefSeq" id="WP_036179394.1">
    <property type="nucleotide sequence ID" value="NZ_AVCZ01000049.1"/>
</dbReference>
<name>A0A0A3J0Y2_9BACL</name>